<evidence type="ECO:0000259" key="1">
    <source>
        <dbReference type="PROSITE" id="PS50943"/>
    </source>
</evidence>
<dbReference type="EMBL" id="JBHULR010000003">
    <property type="protein sequence ID" value="MFD2547724.1"/>
    <property type="molecule type" value="Genomic_DNA"/>
</dbReference>
<dbReference type="Proteomes" id="UP001597545">
    <property type="component" value="Unassembled WGS sequence"/>
</dbReference>
<dbReference type="SUPFAM" id="SSF47413">
    <property type="entry name" value="lambda repressor-like DNA-binding domains"/>
    <property type="match status" value="1"/>
</dbReference>
<dbReference type="PROSITE" id="PS50943">
    <property type="entry name" value="HTH_CROC1"/>
    <property type="match status" value="1"/>
</dbReference>
<dbReference type="Pfam" id="PF01381">
    <property type="entry name" value="HTH_3"/>
    <property type="match status" value="1"/>
</dbReference>
<dbReference type="Gene3D" id="2.10.109.10">
    <property type="entry name" value="Umud Fragment, subunit A"/>
    <property type="match status" value="1"/>
</dbReference>
<dbReference type="InterPro" id="IPR001387">
    <property type="entry name" value="Cro/C1-type_HTH"/>
</dbReference>
<dbReference type="InterPro" id="IPR010982">
    <property type="entry name" value="Lambda_DNA-bd_dom_sf"/>
</dbReference>
<name>A0ABW5KFG2_9SPHI</name>
<dbReference type="SMART" id="SM00530">
    <property type="entry name" value="HTH_XRE"/>
    <property type="match status" value="1"/>
</dbReference>
<accession>A0ABW5KFG2</accession>
<gene>
    <name evidence="2" type="ORF">ACFSR5_08715</name>
</gene>
<evidence type="ECO:0000313" key="3">
    <source>
        <dbReference type="Proteomes" id="UP001597545"/>
    </source>
</evidence>
<dbReference type="RefSeq" id="WP_380902753.1">
    <property type="nucleotide sequence ID" value="NZ_JBHUEG010000007.1"/>
</dbReference>
<keyword evidence="3" id="KW-1185">Reference proteome</keyword>
<comment type="caution">
    <text evidence="2">The sequence shown here is derived from an EMBL/GenBank/DDBJ whole genome shotgun (WGS) entry which is preliminary data.</text>
</comment>
<sequence length="257" mass="29334">MDKIFNIVSYLKQELGLSGSKIAKDLGVSPQFISNISRGKPIGLEVAKKIAETYNLTIDFVLHGKISLSMLGDQKPVPSSRSNARDIGDPTTYDENGDTKFIEISPGRYRMGTELVPVYAQAGYLSGYMDKEYLEELPKHYITVDKYVRGKYRSFEISGHSMDNGDIKEAMPDGTIATGRLVKREHWQSRLHNHQWPNWIFVHKTEGIITKQIAHQDLENGILILRSLNPDKEKYPDFDVCLDDIEEIYNVVKRELR</sequence>
<reference evidence="3" key="1">
    <citation type="journal article" date="2019" name="Int. J. Syst. Evol. Microbiol.">
        <title>The Global Catalogue of Microorganisms (GCM) 10K type strain sequencing project: providing services to taxonomists for standard genome sequencing and annotation.</title>
        <authorList>
            <consortium name="The Broad Institute Genomics Platform"/>
            <consortium name="The Broad Institute Genome Sequencing Center for Infectious Disease"/>
            <person name="Wu L."/>
            <person name="Ma J."/>
        </authorList>
    </citation>
    <scope>NUCLEOTIDE SEQUENCE [LARGE SCALE GENOMIC DNA]</scope>
    <source>
        <strain evidence="3">KCTC 42662</strain>
    </source>
</reference>
<feature type="domain" description="HTH cro/C1-type" evidence="1">
    <location>
        <begin position="8"/>
        <end position="61"/>
    </location>
</feature>
<evidence type="ECO:0000313" key="2">
    <source>
        <dbReference type="EMBL" id="MFD2547724.1"/>
    </source>
</evidence>
<dbReference type="CDD" id="cd00093">
    <property type="entry name" value="HTH_XRE"/>
    <property type="match status" value="1"/>
</dbReference>
<dbReference type="Gene3D" id="1.10.260.40">
    <property type="entry name" value="lambda repressor-like DNA-binding domains"/>
    <property type="match status" value="1"/>
</dbReference>
<protein>
    <submittedName>
        <fullName evidence="2">Helix-turn-helix domain-containing protein</fullName>
    </submittedName>
</protein>
<proteinExistence type="predicted"/>
<organism evidence="2 3">
    <name type="scientific">Sphingobacterium suaedae</name>
    <dbReference type="NCBI Taxonomy" id="1686402"/>
    <lineage>
        <taxon>Bacteria</taxon>
        <taxon>Pseudomonadati</taxon>
        <taxon>Bacteroidota</taxon>
        <taxon>Sphingobacteriia</taxon>
        <taxon>Sphingobacteriales</taxon>
        <taxon>Sphingobacteriaceae</taxon>
        <taxon>Sphingobacterium</taxon>
    </lineage>
</organism>